<evidence type="ECO:0000256" key="3">
    <source>
        <dbReference type="ARBA" id="ARBA00022490"/>
    </source>
</evidence>
<dbReference type="GO" id="GO:0030246">
    <property type="term" value="F:carbohydrate binding"/>
    <property type="evidence" value="ECO:0007669"/>
    <property type="project" value="InterPro"/>
</dbReference>
<dbReference type="Pfam" id="PF03422">
    <property type="entry name" value="CBM_6"/>
    <property type="match status" value="1"/>
</dbReference>
<dbReference type="InterPro" id="IPR013783">
    <property type="entry name" value="Ig-like_fold"/>
</dbReference>
<dbReference type="InterPro" id="IPR005084">
    <property type="entry name" value="CBM6"/>
</dbReference>
<evidence type="ECO:0000256" key="1">
    <source>
        <dbReference type="ARBA" id="ARBA00004138"/>
    </source>
</evidence>
<organism evidence="7 8">
    <name type="scientific">Humisphaera borealis</name>
    <dbReference type="NCBI Taxonomy" id="2807512"/>
    <lineage>
        <taxon>Bacteria</taxon>
        <taxon>Pseudomonadati</taxon>
        <taxon>Planctomycetota</taxon>
        <taxon>Phycisphaerae</taxon>
        <taxon>Tepidisphaerales</taxon>
        <taxon>Tepidisphaeraceae</taxon>
        <taxon>Humisphaera</taxon>
    </lineage>
</organism>
<gene>
    <name evidence="7" type="ORF">IPV69_13640</name>
</gene>
<dbReference type="AlphaFoldDB" id="A0A7M2WPJ2"/>
<name>A0A7M2WPJ2_9BACT</name>
<feature type="domain" description="CBM6" evidence="6">
    <location>
        <begin position="342"/>
        <end position="465"/>
    </location>
</feature>
<evidence type="ECO:0000256" key="5">
    <source>
        <dbReference type="ARBA" id="ARBA00023273"/>
    </source>
</evidence>
<dbReference type="Proteomes" id="UP000593765">
    <property type="component" value="Chromosome"/>
</dbReference>
<dbReference type="RefSeq" id="WP_206290233.1">
    <property type="nucleotide sequence ID" value="NZ_CP063458.1"/>
</dbReference>
<dbReference type="SUPFAM" id="SSF49785">
    <property type="entry name" value="Galactose-binding domain-like"/>
    <property type="match status" value="1"/>
</dbReference>
<evidence type="ECO:0000259" key="6">
    <source>
        <dbReference type="PROSITE" id="PS51175"/>
    </source>
</evidence>
<accession>A0A7M2WPJ2</accession>
<dbReference type="Gene3D" id="2.60.40.10">
    <property type="entry name" value="Immunoglobulins"/>
    <property type="match status" value="1"/>
</dbReference>
<dbReference type="Pfam" id="PF22544">
    <property type="entry name" value="HYDIN_VesB_CFA65-like_Ig"/>
    <property type="match status" value="1"/>
</dbReference>
<sequence length="465" mass="48484">MISPRRPVVQSKFVEILESRCLLAAQLATDVGRLVFNDPANGAASSARSVVVRNTGDQTLTIRSLALGGASPGQFRLLASPASVAPGGSLSIPVSFAPTTIGPKGATLIISSNASNLPAQTITLRGLGTRGLQGANEPSLQWILDTYQIPVKVGDSNAAEATLDLPARTPNDEIAAQMFRKAGSGVVSLTPIAIFSNASNPGAIAGYYRTNAAGAVSRTQLYTVPSADVQTLNPRVQGTSSFDPGADAFGLYTTWPAQAYRTVYTEDFRNTFISPASKRRMFRAYPLKTATGSIVPNAYVIGNEEAFNNDLQDGVFIIRNVVPLAVGEPSAGASPPPVPGTTLYQAESAILSGAARSSANAGFSGTGYADFVNASNDSVRWSARSSTAATRTLTFRYANGGSSDRPLELRVNGVVVRSRLSFAATGSWSTWRTVSLTVSLVAGSNNIQLTAIGASGANIDWLSVG</sequence>
<keyword evidence="5" id="KW-0966">Cell projection</keyword>
<evidence type="ECO:0000313" key="7">
    <source>
        <dbReference type="EMBL" id="QOV87333.1"/>
    </source>
</evidence>
<comment type="subcellular location">
    <subcellularLocation>
        <location evidence="1">Cell projection</location>
        <location evidence="1">Cilium</location>
    </subcellularLocation>
    <subcellularLocation>
        <location evidence="2">Cytoplasm</location>
    </subcellularLocation>
</comment>
<dbReference type="EMBL" id="CP063458">
    <property type="protein sequence ID" value="QOV87333.1"/>
    <property type="molecule type" value="Genomic_DNA"/>
</dbReference>
<evidence type="ECO:0000256" key="2">
    <source>
        <dbReference type="ARBA" id="ARBA00004496"/>
    </source>
</evidence>
<dbReference type="InterPro" id="IPR053879">
    <property type="entry name" value="HYDIN_VesB_CFA65-like_Ig"/>
</dbReference>
<dbReference type="NCBIfam" id="NF012200">
    <property type="entry name" value="choice_anch_D"/>
    <property type="match status" value="1"/>
</dbReference>
<evidence type="ECO:0000256" key="4">
    <source>
        <dbReference type="ARBA" id="ARBA00023069"/>
    </source>
</evidence>
<dbReference type="Gene3D" id="2.60.120.260">
    <property type="entry name" value="Galactose-binding domain-like"/>
    <property type="match status" value="1"/>
</dbReference>
<keyword evidence="8" id="KW-1185">Reference proteome</keyword>
<evidence type="ECO:0000313" key="8">
    <source>
        <dbReference type="Proteomes" id="UP000593765"/>
    </source>
</evidence>
<dbReference type="GO" id="GO:0005737">
    <property type="term" value="C:cytoplasm"/>
    <property type="evidence" value="ECO:0007669"/>
    <property type="project" value="UniProtKB-SubCell"/>
</dbReference>
<dbReference type="CDD" id="cd04082">
    <property type="entry name" value="CBM35_pectate_lyase-like"/>
    <property type="match status" value="1"/>
</dbReference>
<proteinExistence type="predicted"/>
<dbReference type="PROSITE" id="PS51175">
    <property type="entry name" value="CBM6"/>
    <property type="match status" value="1"/>
</dbReference>
<keyword evidence="3" id="KW-0963">Cytoplasm</keyword>
<dbReference type="KEGG" id="hbs:IPV69_13640"/>
<dbReference type="InterPro" id="IPR008979">
    <property type="entry name" value="Galactose-bd-like_sf"/>
</dbReference>
<keyword evidence="4" id="KW-0969">Cilium</keyword>
<reference evidence="7 8" key="1">
    <citation type="submission" date="2020-10" db="EMBL/GenBank/DDBJ databases">
        <title>Wide distribution of Phycisphaera-like planctomycetes from WD2101 soil group in peatlands and genome analysis of the first cultivated representative.</title>
        <authorList>
            <person name="Dedysh S.N."/>
            <person name="Beletsky A.V."/>
            <person name="Ivanova A."/>
            <person name="Kulichevskaya I.S."/>
            <person name="Suzina N.E."/>
            <person name="Philippov D.A."/>
            <person name="Rakitin A.L."/>
            <person name="Mardanov A.V."/>
            <person name="Ravin N.V."/>
        </authorList>
    </citation>
    <scope>NUCLEOTIDE SEQUENCE [LARGE SCALE GENOMIC DNA]</scope>
    <source>
        <strain evidence="7 8">M1803</strain>
    </source>
</reference>
<protein>
    <submittedName>
        <fullName evidence="7">Choice-of-anchor D domain-containing protein</fullName>
    </submittedName>
</protein>